<reference evidence="7 8" key="1">
    <citation type="journal article" date="2015" name="Nature">
        <title>rRNA introns, odd ribosomes, and small enigmatic genomes across a large radiation of phyla.</title>
        <authorList>
            <person name="Brown C.T."/>
            <person name="Hug L.A."/>
            <person name="Thomas B.C."/>
            <person name="Sharon I."/>
            <person name="Castelle C.J."/>
            <person name="Singh A."/>
            <person name="Wilkins M.J."/>
            <person name="Williams K.H."/>
            <person name="Banfield J.F."/>
        </authorList>
    </citation>
    <scope>NUCLEOTIDE SEQUENCE [LARGE SCALE GENOMIC DNA]</scope>
</reference>
<evidence type="ECO:0000256" key="2">
    <source>
        <dbReference type="ARBA" id="ARBA00022475"/>
    </source>
</evidence>
<evidence type="ECO:0008006" key="9">
    <source>
        <dbReference type="Google" id="ProtNLM"/>
    </source>
</evidence>
<feature type="transmembrane region" description="Helical" evidence="6">
    <location>
        <begin position="59"/>
        <end position="87"/>
    </location>
</feature>
<accession>A0A0G0BJV6</accession>
<sequence length="434" mass="47563">MVLLINKLMKKYINKAKLLVFSSTAKDTYILFGGNVLSAFLGFVYTLIIARALSIYDFGIFSAAVNLVIILTSITDLGISTGAVSFVAEADASGKIELSKEYIKASSVIRLIVTLIVSLLVIIFSKFVSVKFLATNDPMVAILTGVVTLSLALPMLVPFILQAKKKFLNSIIADNLLYLSRLGFAFVFMFLARLTIGNSLISFVLGGIVGTIVGIILIKPDFLKSKPTRETYKKLIKYSGWIGVNRIISSISGRLDIQMLAVMTGAVATGLYSIPNRLAGFVIVLTSSFSGVLAPRLASFNNKDQEKKYIIKATLALIPIIAGLVLWVVIAKPFIVILFGDKYLSAVPIFQALTISMIPFIFTAPSVTAIVYAMKKTVYIGAFSFFQLAAIFLLNLYFIPKYGPIGPTLTFGITNTILAIYTWLIVIKYYWFDK</sequence>
<evidence type="ECO:0000256" key="1">
    <source>
        <dbReference type="ARBA" id="ARBA00004651"/>
    </source>
</evidence>
<comment type="subcellular location">
    <subcellularLocation>
        <location evidence="1">Cell membrane</location>
        <topology evidence="1">Multi-pass membrane protein</topology>
    </subcellularLocation>
</comment>
<keyword evidence="3 6" id="KW-0812">Transmembrane</keyword>
<dbReference type="PANTHER" id="PTHR30250:SF11">
    <property type="entry name" value="O-ANTIGEN TRANSPORTER-RELATED"/>
    <property type="match status" value="1"/>
</dbReference>
<dbReference type="InterPro" id="IPR050833">
    <property type="entry name" value="Poly_Biosynth_Transport"/>
</dbReference>
<keyword evidence="5 6" id="KW-0472">Membrane</keyword>
<comment type="caution">
    <text evidence="7">The sequence shown here is derived from an EMBL/GenBank/DDBJ whole genome shotgun (WGS) entry which is preliminary data.</text>
</comment>
<evidence type="ECO:0000256" key="5">
    <source>
        <dbReference type="ARBA" id="ARBA00023136"/>
    </source>
</evidence>
<feature type="transmembrane region" description="Helical" evidence="6">
    <location>
        <begin position="350"/>
        <end position="372"/>
    </location>
</feature>
<evidence type="ECO:0000313" key="8">
    <source>
        <dbReference type="Proteomes" id="UP000034803"/>
    </source>
</evidence>
<proteinExistence type="predicted"/>
<name>A0A0G0BJV6_9BACT</name>
<feature type="transmembrane region" description="Helical" evidence="6">
    <location>
        <begin position="411"/>
        <end position="431"/>
    </location>
</feature>
<evidence type="ECO:0000256" key="3">
    <source>
        <dbReference type="ARBA" id="ARBA00022692"/>
    </source>
</evidence>
<dbReference type="Proteomes" id="UP000034803">
    <property type="component" value="Unassembled WGS sequence"/>
</dbReference>
<feature type="transmembrane region" description="Helical" evidence="6">
    <location>
        <begin position="108"/>
        <end position="128"/>
    </location>
</feature>
<evidence type="ECO:0000313" key="7">
    <source>
        <dbReference type="EMBL" id="KKP31337.1"/>
    </source>
</evidence>
<organism evidence="7 8">
    <name type="scientific">Candidatus Woesebacteria bacterium GW2011_GWC2_31_9</name>
    <dbReference type="NCBI Taxonomy" id="1618586"/>
    <lineage>
        <taxon>Bacteria</taxon>
        <taxon>Candidatus Woeseibacteriota</taxon>
    </lineage>
</organism>
<dbReference type="EMBL" id="LBOI01000011">
    <property type="protein sequence ID" value="KKP31337.1"/>
    <property type="molecule type" value="Genomic_DNA"/>
</dbReference>
<evidence type="ECO:0000256" key="6">
    <source>
        <dbReference type="SAM" id="Phobius"/>
    </source>
</evidence>
<dbReference type="InterPro" id="IPR002797">
    <property type="entry name" value="Polysacc_synth"/>
</dbReference>
<dbReference type="Pfam" id="PF01943">
    <property type="entry name" value="Polysacc_synt"/>
    <property type="match status" value="1"/>
</dbReference>
<feature type="transmembrane region" description="Helical" evidence="6">
    <location>
        <begin position="309"/>
        <end position="330"/>
    </location>
</feature>
<protein>
    <recommendedName>
        <fullName evidence="9">Polysaccharide biosynthesis protein</fullName>
    </recommendedName>
</protein>
<keyword evidence="4 6" id="KW-1133">Transmembrane helix</keyword>
<feature type="transmembrane region" description="Helical" evidence="6">
    <location>
        <begin position="140"/>
        <end position="163"/>
    </location>
</feature>
<dbReference type="GO" id="GO:0005886">
    <property type="term" value="C:plasma membrane"/>
    <property type="evidence" value="ECO:0007669"/>
    <property type="project" value="UniProtKB-SubCell"/>
</dbReference>
<evidence type="ECO:0000256" key="4">
    <source>
        <dbReference type="ARBA" id="ARBA00022989"/>
    </source>
</evidence>
<dbReference type="AlphaFoldDB" id="A0A0G0BJV6"/>
<feature type="transmembrane region" description="Helical" evidence="6">
    <location>
        <begin position="379"/>
        <end position="399"/>
    </location>
</feature>
<dbReference type="PANTHER" id="PTHR30250">
    <property type="entry name" value="PST FAMILY PREDICTED COLANIC ACID TRANSPORTER"/>
    <property type="match status" value="1"/>
</dbReference>
<feature type="transmembrane region" description="Helical" evidence="6">
    <location>
        <begin position="29"/>
        <end position="53"/>
    </location>
</feature>
<gene>
    <name evidence="7" type="ORF">UR21_C0011G0018</name>
</gene>
<feature type="transmembrane region" description="Helical" evidence="6">
    <location>
        <begin position="278"/>
        <end position="297"/>
    </location>
</feature>
<feature type="transmembrane region" description="Helical" evidence="6">
    <location>
        <begin position="200"/>
        <end position="218"/>
    </location>
</feature>
<keyword evidence="2" id="KW-1003">Cell membrane</keyword>